<dbReference type="EMBL" id="JBCGBO010000025">
    <property type="protein sequence ID" value="KAK9174895.1"/>
    <property type="molecule type" value="Genomic_DNA"/>
</dbReference>
<accession>A0AAP0LJS0</accession>
<feature type="compositionally biased region" description="Basic and acidic residues" evidence="1">
    <location>
        <begin position="22"/>
        <end position="52"/>
    </location>
</feature>
<evidence type="ECO:0000256" key="1">
    <source>
        <dbReference type="SAM" id="MobiDB-lite"/>
    </source>
</evidence>
<gene>
    <name evidence="2" type="ORF">WN944_026899</name>
</gene>
<name>A0AAP0LJS0_9ROSI</name>
<reference evidence="2 3" key="1">
    <citation type="submission" date="2024-05" db="EMBL/GenBank/DDBJ databases">
        <title>Haplotype-resolved chromosome-level genome assembly of Huyou (Citrus changshanensis).</title>
        <authorList>
            <person name="Miao C."/>
            <person name="Chen W."/>
            <person name="Wu Y."/>
            <person name="Wang L."/>
            <person name="Zhao S."/>
            <person name="Grierson D."/>
            <person name="Xu C."/>
            <person name="Chen K."/>
        </authorList>
    </citation>
    <scope>NUCLEOTIDE SEQUENCE [LARGE SCALE GENOMIC DNA]</scope>
    <source>
        <strain evidence="2">01-14</strain>
        <tissue evidence="2">Leaf</tissue>
    </source>
</reference>
<evidence type="ECO:0000313" key="2">
    <source>
        <dbReference type="EMBL" id="KAK9174895.1"/>
    </source>
</evidence>
<feature type="region of interest" description="Disordered" evidence="1">
    <location>
        <begin position="22"/>
        <end position="55"/>
    </location>
</feature>
<dbReference type="AlphaFoldDB" id="A0AAP0LJS0"/>
<evidence type="ECO:0000313" key="3">
    <source>
        <dbReference type="Proteomes" id="UP001428341"/>
    </source>
</evidence>
<keyword evidence="3" id="KW-1185">Reference proteome</keyword>
<dbReference type="Proteomes" id="UP001428341">
    <property type="component" value="Unassembled WGS sequence"/>
</dbReference>
<protein>
    <submittedName>
        <fullName evidence="2">Uncharacterized protein</fullName>
    </submittedName>
</protein>
<sequence>MARESERMSRWRNGEIDFSESRWRNEPSRDPILPEEHGTEALQEETRVDSSKEQLSLQNQSLIHIEASLKQHLTETLEQQMKEIRTQ</sequence>
<proteinExistence type="predicted"/>
<comment type="caution">
    <text evidence="2">The sequence shown here is derived from an EMBL/GenBank/DDBJ whole genome shotgun (WGS) entry which is preliminary data.</text>
</comment>
<organism evidence="2 3">
    <name type="scientific">Citrus x changshan-huyou</name>
    <dbReference type="NCBI Taxonomy" id="2935761"/>
    <lineage>
        <taxon>Eukaryota</taxon>
        <taxon>Viridiplantae</taxon>
        <taxon>Streptophyta</taxon>
        <taxon>Embryophyta</taxon>
        <taxon>Tracheophyta</taxon>
        <taxon>Spermatophyta</taxon>
        <taxon>Magnoliopsida</taxon>
        <taxon>eudicotyledons</taxon>
        <taxon>Gunneridae</taxon>
        <taxon>Pentapetalae</taxon>
        <taxon>rosids</taxon>
        <taxon>malvids</taxon>
        <taxon>Sapindales</taxon>
        <taxon>Rutaceae</taxon>
        <taxon>Aurantioideae</taxon>
        <taxon>Citrus</taxon>
    </lineage>
</organism>